<feature type="compositionally biased region" description="Basic and acidic residues" evidence="1">
    <location>
        <begin position="136"/>
        <end position="148"/>
    </location>
</feature>
<dbReference type="InterPro" id="IPR051143">
    <property type="entry name" value="TrkH_K-transport"/>
</dbReference>
<reference evidence="3 4" key="1">
    <citation type="journal article" date="2023" name="Plant Dis.">
        <title>First Report of Diplodia intermedia Causing Canker and Dieback Diseases on Apple Trees in Canada.</title>
        <authorList>
            <person name="Ellouze W."/>
            <person name="Ilyukhin E."/>
            <person name="Sulman M."/>
            <person name="Ali S."/>
        </authorList>
    </citation>
    <scope>NUCLEOTIDE SEQUENCE [LARGE SCALE GENOMIC DNA]</scope>
    <source>
        <strain evidence="3 4">M45-28</strain>
    </source>
</reference>
<keyword evidence="2" id="KW-0812">Transmembrane</keyword>
<feature type="compositionally biased region" description="Basic residues" evidence="1">
    <location>
        <begin position="187"/>
        <end position="201"/>
    </location>
</feature>
<feature type="transmembrane region" description="Helical" evidence="2">
    <location>
        <begin position="31"/>
        <end position="51"/>
    </location>
</feature>
<keyword evidence="4" id="KW-1185">Reference proteome</keyword>
<name>A0ABR3TJM8_9PEZI</name>
<feature type="region of interest" description="Disordered" evidence="1">
    <location>
        <begin position="134"/>
        <end position="201"/>
    </location>
</feature>
<evidence type="ECO:0000313" key="3">
    <source>
        <dbReference type="EMBL" id="KAL1639555.1"/>
    </source>
</evidence>
<evidence type="ECO:0000313" key="4">
    <source>
        <dbReference type="Proteomes" id="UP001521184"/>
    </source>
</evidence>
<protein>
    <recommendedName>
        <fullName evidence="5">Potassium channel domain-containing protein</fullName>
    </recommendedName>
</protein>
<dbReference type="PANTHER" id="PTHR31064">
    <property type="entry name" value="POTASSIUM TRANSPORT PROTEIN DDB_G0292412-RELATED"/>
    <property type="match status" value="1"/>
</dbReference>
<feature type="compositionally biased region" description="Basic residues" evidence="1">
    <location>
        <begin position="149"/>
        <end position="164"/>
    </location>
</feature>
<keyword evidence="2" id="KW-1133">Transmembrane helix</keyword>
<gene>
    <name evidence="3" type="ORF">SLS58_007859</name>
</gene>
<dbReference type="Proteomes" id="UP001521184">
    <property type="component" value="Unassembled WGS sequence"/>
</dbReference>
<organism evidence="3 4">
    <name type="scientific">Diplodia intermedia</name>
    <dbReference type="NCBI Taxonomy" id="856260"/>
    <lineage>
        <taxon>Eukaryota</taxon>
        <taxon>Fungi</taxon>
        <taxon>Dikarya</taxon>
        <taxon>Ascomycota</taxon>
        <taxon>Pezizomycotina</taxon>
        <taxon>Dothideomycetes</taxon>
        <taxon>Dothideomycetes incertae sedis</taxon>
        <taxon>Botryosphaeriales</taxon>
        <taxon>Botryosphaeriaceae</taxon>
        <taxon>Diplodia</taxon>
    </lineage>
</organism>
<feature type="transmembrane region" description="Helical" evidence="2">
    <location>
        <begin position="90"/>
        <end position="114"/>
    </location>
</feature>
<feature type="compositionally biased region" description="Basic and acidic residues" evidence="1">
    <location>
        <begin position="165"/>
        <end position="175"/>
    </location>
</feature>
<comment type="caution">
    <text evidence="3">The sequence shown here is derived from an EMBL/GenBank/DDBJ whole genome shotgun (WGS) entry which is preliminary data.</text>
</comment>
<dbReference type="SUPFAM" id="SSF81324">
    <property type="entry name" value="Voltage-gated potassium channels"/>
    <property type="match status" value="1"/>
</dbReference>
<evidence type="ECO:0000256" key="2">
    <source>
        <dbReference type="SAM" id="Phobius"/>
    </source>
</evidence>
<dbReference type="EMBL" id="JAKEKT020000062">
    <property type="protein sequence ID" value="KAL1639555.1"/>
    <property type="molecule type" value="Genomic_DNA"/>
</dbReference>
<accession>A0ABR3TJM8</accession>
<evidence type="ECO:0000256" key="1">
    <source>
        <dbReference type="SAM" id="MobiDB-lite"/>
    </source>
</evidence>
<proteinExistence type="predicted"/>
<evidence type="ECO:0008006" key="5">
    <source>
        <dbReference type="Google" id="ProtNLM"/>
    </source>
</evidence>
<dbReference type="PANTHER" id="PTHR31064:SF30">
    <property type="entry name" value="HIGH-AFFINITY POTASSIUM TRANSPORT PROTEIN-RELATED"/>
    <property type="match status" value="1"/>
</dbReference>
<keyword evidence="2" id="KW-0472">Membrane</keyword>
<sequence length="268" mass="31194">MRDAIADVCHPHEAKEHFLHYLKKEVFHLNFYRMHMLYFVVVIVITSLVVYGEGLANGSPLKYIDVLFLCCSAMTTTGLNTVNLGSLTGFQQAVLCVLLIIGNVPFVSSFVVIIRRHFFRRKLADVVQHSRSGRQMVRDVEEQDEREHGHHHHNAARLRRRTKQRHDDGDSEQRPLRSASEPSHRREEKKKKKPPGQRHYHYASGRGFFPWPWESHAVQRVFHSALHSLQKERHPHDRTYISFAADLDSRGRFRNLSEHERGELGGVE</sequence>